<evidence type="ECO:0000313" key="6">
    <source>
        <dbReference type="EMBL" id="KAG9447606.1"/>
    </source>
</evidence>
<evidence type="ECO:0000256" key="3">
    <source>
        <dbReference type="ARBA" id="ARBA00022884"/>
    </source>
</evidence>
<evidence type="ECO:0000256" key="1">
    <source>
        <dbReference type="ARBA" id="ARBA00022664"/>
    </source>
</evidence>
<name>A0AAV7EGS1_ARIFI</name>
<dbReference type="Proteomes" id="UP000825729">
    <property type="component" value="Unassembled WGS sequence"/>
</dbReference>
<evidence type="ECO:0000259" key="5">
    <source>
        <dbReference type="SMART" id="SM01141"/>
    </source>
</evidence>
<sequence>MDLEVVGRHALLFDDDAMAAFVNSPDALLRWNSLLIDRYDVRHLLQQVPPRAKKRRVPPVVESDGVSRVDLDNERYLELPPEEEGDFASASEKPVASAADAYNAVGFSYESMGTCADYRNSDASFGNTEFHPPFPVPESLQKSIILEPDGKF</sequence>
<proteinExistence type="predicted"/>
<evidence type="ECO:0000256" key="2">
    <source>
        <dbReference type="ARBA" id="ARBA00022737"/>
    </source>
</evidence>
<evidence type="ECO:0000313" key="7">
    <source>
        <dbReference type="Proteomes" id="UP000825729"/>
    </source>
</evidence>
<dbReference type="GO" id="GO:0000395">
    <property type="term" value="P:mRNA 5'-splice site recognition"/>
    <property type="evidence" value="ECO:0007669"/>
    <property type="project" value="TreeGrafter"/>
</dbReference>
<dbReference type="PANTHER" id="PTHR13161:SF15">
    <property type="entry name" value="SPLICING FACTOR, SUPPRESSOR OF WHITE-APRICOT HOMOLOG"/>
    <property type="match status" value="1"/>
</dbReference>
<dbReference type="AlphaFoldDB" id="A0AAV7EGS1"/>
<dbReference type="Pfam" id="PF09750">
    <property type="entry name" value="DRY_EERY"/>
    <property type="match status" value="1"/>
</dbReference>
<keyword evidence="4" id="KW-0508">mRNA splicing</keyword>
<feature type="domain" description="Suppressor of white apricot N-terminal" evidence="5">
    <location>
        <begin position="1"/>
        <end position="113"/>
    </location>
</feature>
<evidence type="ECO:0000256" key="4">
    <source>
        <dbReference type="ARBA" id="ARBA00023187"/>
    </source>
</evidence>
<dbReference type="GO" id="GO:0003723">
    <property type="term" value="F:RNA binding"/>
    <property type="evidence" value="ECO:0007669"/>
    <property type="project" value="UniProtKB-KW"/>
</dbReference>
<reference evidence="6 7" key="1">
    <citation type="submission" date="2021-07" db="EMBL/GenBank/DDBJ databases">
        <title>The Aristolochia fimbriata genome: insights into angiosperm evolution, floral development and chemical biosynthesis.</title>
        <authorList>
            <person name="Jiao Y."/>
        </authorList>
    </citation>
    <scope>NUCLEOTIDE SEQUENCE [LARGE SCALE GENOMIC DNA]</scope>
    <source>
        <strain evidence="6">IBCAS-2021</strain>
        <tissue evidence="6">Leaf</tissue>
    </source>
</reference>
<comment type="caution">
    <text evidence="6">The sequence shown here is derived from an EMBL/GenBank/DDBJ whole genome shotgun (WGS) entry which is preliminary data.</text>
</comment>
<accession>A0AAV7EGS1</accession>
<keyword evidence="3" id="KW-0694">RNA-binding</keyword>
<dbReference type="SMART" id="SM01141">
    <property type="entry name" value="DRY_EERY"/>
    <property type="match status" value="1"/>
</dbReference>
<dbReference type="InterPro" id="IPR019147">
    <property type="entry name" value="SWAP_N_domain"/>
</dbReference>
<organism evidence="6 7">
    <name type="scientific">Aristolochia fimbriata</name>
    <name type="common">White veined hardy Dutchman's pipe vine</name>
    <dbReference type="NCBI Taxonomy" id="158543"/>
    <lineage>
        <taxon>Eukaryota</taxon>
        <taxon>Viridiplantae</taxon>
        <taxon>Streptophyta</taxon>
        <taxon>Embryophyta</taxon>
        <taxon>Tracheophyta</taxon>
        <taxon>Spermatophyta</taxon>
        <taxon>Magnoliopsida</taxon>
        <taxon>Magnoliidae</taxon>
        <taxon>Piperales</taxon>
        <taxon>Aristolochiaceae</taxon>
        <taxon>Aristolochia</taxon>
    </lineage>
</organism>
<keyword evidence="2" id="KW-0677">Repeat</keyword>
<gene>
    <name evidence="6" type="ORF">H6P81_013734</name>
</gene>
<dbReference type="PANTHER" id="PTHR13161">
    <property type="entry name" value="SPLICING FACTOR SUPPRESSOR OF WHITE APRICOT"/>
    <property type="match status" value="1"/>
</dbReference>
<dbReference type="InterPro" id="IPR040397">
    <property type="entry name" value="SWAP"/>
</dbReference>
<keyword evidence="7" id="KW-1185">Reference proteome</keyword>
<keyword evidence="1" id="KW-0507">mRNA processing</keyword>
<dbReference type="EMBL" id="JAINDJ010000005">
    <property type="protein sequence ID" value="KAG9447606.1"/>
    <property type="molecule type" value="Genomic_DNA"/>
</dbReference>
<protein>
    <recommendedName>
        <fullName evidence="5">Suppressor of white apricot N-terminal domain-containing protein</fullName>
    </recommendedName>
</protein>